<dbReference type="InterPro" id="IPR035069">
    <property type="entry name" value="TTHA1013/TTHA0281-like"/>
</dbReference>
<organism evidence="1 2">
    <name type="scientific">Cuspidothrix issatschenkoi CHARLIE-1</name>
    <dbReference type="NCBI Taxonomy" id="2052836"/>
    <lineage>
        <taxon>Bacteria</taxon>
        <taxon>Bacillati</taxon>
        <taxon>Cyanobacteriota</taxon>
        <taxon>Cyanophyceae</taxon>
        <taxon>Nostocales</taxon>
        <taxon>Aphanizomenonaceae</taxon>
        <taxon>Cuspidothrix</taxon>
    </lineage>
</organism>
<dbReference type="Gene3D" id="3.30.2390.10">
    <property type="entry name" value="TTHA1013-like"/>
    <property type="match status" value="1"/>
</dbReference>
<evidence type="ECO:0000313" key="2">
    <source>
        <dbReference type="Proteomes" id="UP000239589"/>
    </source>
</evidence>
<dbReference type="AlphaFoldDB" id="A0A2S6CR95"/>
<evidence type="ECO:0000313" key="1">
    <source>
        <dbReference type="EMBL" id="PPJ62229.1"/>
    </source>
</evidence>
<name>A0A2S6CR95_9CYAN</name>
<gene>
    <name evidence="1" type="ORF">CUN59_16630</name>
</gene>
<sequence>MQTLIRLNVEKFIEQGKEYFVATSDDLQGLVAEGKTVQEAIEIAADVAKVLLDLEKEKNHSFHFQGLPNQFEYPLILEV</sequence>
<comment type="caution">
    <text evidence="1">The sequence shown here is derived from an EMBL/GenBank/DDBJ whole genome shotgun (WGS) entry which is preliminary data.</text>
</comment>
<dbReference type="Proteomes" id="UP000239589">
    <property type="component" value="Unassembled WGS sequence"/>
</dbReference>
<proteinExistence type="predicted"/>
<reference evidence="1 2" key="1">
    <citation type="submission" date="2018-02" db="EMBL/GenBank/DDBJ databases">
        <title>Discovery of a pederin family compound in a non-symbiotic bloom-forming cyanobacterium.</title>
        <authorList>
            <person name="Kust A."/>
            <person name="Mares J."/>
            <person name="Jokela J."/>
            <person name="Urajova P."/>
            <person name="Hajek J."/>
            <person name="Saurav K."/>
            <person name="Voracova K."/>
            <person name="Fewer D.P."/>
            <person name="Haapaniemi E."/>
            <person name="Permi P."/>
            <person name="Rehakova K."/>
            <person name="Sivonen K."/>
            <person name="Hrouzek P."/>
        </authorList>
    </citation>
    <scope>NUCLEOTIDE SEQUENCE [LARGE SCALE GENOMIC DNA]</scope>
    <source>
        <strain evidence="1 2">CHARLIE-1</strain>
    </source>
</reference>
<accession>A0A2S6CR95</accession>
<keyword evidence="2" id="KW-1185">Reference proteome</keyword>
<dbReference type="EMBL" id="PGEM01000133">
    <property type="protein sequence ID" value="PPJ62229.1"/>
    <property type="molecule type" value="Genomic_DNA"/>
</dbReference>
<dbReference type="SUPFAM" id="SSF143100">
    <property type="entry name" value="TTHA1013/TTHA0281-like"/>
    <property type="match status" value="1"/>
</dbReference>
<dbReference type="RefSeq" id="WP_104388885.1">
    <property type="nucleotide sequence ID" value="NZ_PGEM01000133.1"/>
</dbReference>
<protein>
    <submittedName>
        <fullName evidence="1">DUF1902 domain-containing protein</fullName>
    </submittedName>
</protein>
<dbReference type="OrthoDB" id="5421907at2"/>